<sequence>MRAGVPTSHDSEMEYLTQTHVKTIMQPTRQQS</sequence>
<dbReference type="AlphaFoldDB" id="D5MF54"/>
<dbReference type="Proteomes" id="UP000006898">
    <property type="component" value="Chromosome"/>
</dbReference>
<dbReference type="KEGG" id="mox:DAMO_1323"/>
<evidence type="ECO:0000313" key="2">
    <source>
        <dbReference type="Proteomes" id="UP000006898"/>
    </source>
</evidence>
<proteinExistence type="predicted"/>
<protein>
    <submittedName>
        <fullName evidence="1">Uncharacterized protein</fullName>
    </submittedName>
</protein>
<accession>D5MF54</accession>
<dbReference type="STRING" id="671143.DAMO_1323"/>
<evidence type="ECO:0000313" key="1">
    <source>
        <dbReference type="EMBL" id="CBE68383.1"/>
    </source>
</evidence>
<organism evidence="1 2">
    <name type="scientific">Methylomirabilis oxygeniifera</name>
    <dbReference type="NCBI Taxonomy" id="671143"/>
    <lineage>
        <taxon>Bacteria</taxon>
        <taxon>Candidatus Methylomirabilota</taxon>
        <taxon>Candidatus Methylomirabilia</taxon>
        <taxon>Candidatus Methylomirabilales</taxon>
        <taxon>Candidatus Methylomirabilaceae</taxon>
        <taxon>Candidatus Methylomirabilis</taxon>
    </lineage>
</organism>
<dbReference type="HOGENOM" id="CLU_3388655_0_0_0"/>
<reference evidence="1 2" key="1">
    <citation type="journal article" date="2010" name="Nature">
        <title>Nitrite-driven anaerobic methane oxidation by oxygenic bacteria.</title>
        <authorList>
            <person name="Ettwig K.F."/>
            <person name="Butler M.K."/>
            <person name="Le Paslier D."/>
            <person name="Pelletier E."/>
            <person name="Mangenot S."/>
            <person name="Kuypers M.M.M."/>
            <person name="Schreiber F."/>
            <person name="Dutilh B.E."/>
            <person name="Zedelius J."/>
            <person name="de Beer D."/>
            <person name="Gloerich J."/>
            <person name="Wessels H.J.C.T."/>
            <person name="van Allen T."/>
            <person name="Luesken F."/>
            <person name="Wu M."/>
            <person name="van de Pas-Schoonen K.T."/>
            <person name="Op den Camp H.J.M."/>
            <person name="Janssen-Megens E.M."/>
            <person name="Francoijs K-J."/>
            <person name="Stunnenberg H."/>
            <person name="Weissenbach J."/>
            <person name="Jetten M.S.M."/>
            <person name="Strous M."/>
        </authorList>
    </citation>
    <scope>NUCLEOTIDE SEQUENCE [LARGE SCALE GENOMIC DNA]</scope>
</reference>
<name>D5MF54_METO1</name>
<dbReference type="EMBL" id="FP565575">
    <property type="protein sequence ID" value="CBE68383.1"/>
    <property type="molecule type" value="Genomic_DNA"/>
</dbReference>
<gene>
    <name evidence="1" type="ORF">DAMO_1323</name>
</gene>